<dbReference type="Gene3D" id="1.10.8.640">
    <property type="entry name" value="Cytochrome C biogenesis protein"/>
    <property type="match status" value="1"/>
</dbReference>
<keyword evidence="7" id="KW-0812">Transmembrane</keyword>
<evidence type="ECO:0000256" key="3">
    <source>
        <dbReference type="ARBA" id="ARBA00022723"/>
    </source>
</evidence>
<comment type="similarity">
    <text evidence="1 7">Belongs to the CcmH/CycL/Ccl2/NrfF family.</text>
</comment>
<dbReference type="PANTHER" id="PTHR47870:SF1">
    <property type="entry name" value="CYTOCHROME C-TYPE BIOGENESIS PROTEIN CCMH"/>
    <property type="match status" value="1"/>
</dbReference>
<dbReference type="Pfam" id="PF03918">
    <property type="entry name" value="CcmH"/>
    <property type="match status" value="1"/>
</dbReference>
<evidence type="ECO:0000256" key="1">
    <source>
        <dbReference type="ARBA" id="ARBA00010342"/>
    </source>
</evidence>
<evidence type="ECO:0000256" key="4">
    <source>
        <dbReference type="ARBA" id="ARBA00022729"/>
    </source>
</evidence>
<dbReference type="FunFam" id="1.10.8.640:FF:000001">
    <property type="entry name" value="Cytochrome c-type biogenesis protein"/>
    <property type="match status" value="1"/>
</dbReference>
<dbReference type="InterPro" id="IPR038297">
    <property type="entry name" value="CcmH/CycL/NrfF/Ccl2_sf"/>
</dbReference>
<dbReference type="InterPro" id="IPR005616">
    <property type="entry name" value="CcmH/CycL/Ccl2/NrfF_N"/>
</dbReference>
<evidence type="ECO:0000256" key="2">
    <source>
        <dbReference type="ARBA" id="ARBA00022617"/>
    </source>
</evidence>
<evidence type="ECO:0000313" key="10">
    <source>
        <dbReference type="Proteomes" id="UP000236724"/>
    </source>
</evidence>
<dbReference type="EMBL" id="FMSV02000537">
    <property type="protein sequence ID" value="SEH07652.1"/>
    <property type="molecule type" value="Genomic_DNA"/>
</dbReference>
<dbReference type="PANTHER" id="PTHR47870">
    <property type="entry name" value="CYTOCHROME C-TYPE BIOGENESIS PROTEIN CCMH"/>
    <property type="match status" value="1"/>
</dbReference>
<comment type="function">
    <text evidence="7">Possible subunit of a heme lyase.</text>
</comment>
<sequence>MNLARFYLFLSLFVMPWSVMAIDKNVETFADAAEEERFRALTEELRCVVCQNQSLADSDASLAQDLRNEVRGMVNQGQSNQEITTFLVERYGEFVLYRPPVKPSTWLLWLGPGFLLLIAFLIMLYFIRNQAKRKPDLELSQTDREKLNTLLHKDDV</sequence>
<dbReference type="CDD" id="cd16378">
    <property type="entry name" value="CcmH_N"/>
    <property type="match status" value="1"/>
</dbReference>
<proteinExistence type="inferred from homology"/>
<accession>A0A1H6FC36</accession>
<feature type="signal peptide" evidence="7">
    <location>
        <begin position="1"/>
        <end position="21"/>
    </location>
</feature>
<organism evidence="9 10">
    <name type="scientific">Candidatus Venteria ishoeyi</name>
    <dbReference type="NCBI Taxonomy" id="1899563"/>
    <lineage>
        <taxon>Bacteria</taxon>
        <taxon>Pseudomonadati</taxon>
        <taxon>Pseudomonadota</taxon>
        <taxon>Gammaproteobacteria</taxon>
        <taxon>Thiotrichales</taxon>
        <taxon>Thiotrichaceae</taxon>
        <taxon>Venteria</taxon>
    </lineage>
</organism>
<gene>
    <name evidence="9" type="primary">ccmH_2</name>
    <name evidence="9" type="ORF">MBHS_03531</name>
</gene>
<evidence type="ECO:0000256" key="7">
    <source>
        <dbReference type="RuleBase" id="RU364112"/>
    </source>
</evidence>
<evidence type="ECO:0000259" key="8">
    <source>
        <dbReference type="Pfam" id="PF03918"/>
    </source>
</evidence>
<protein>
    <recommendedName>
        <fullName evidence="7">Cytochrome c-type biogenesis protein</fullName>
    </recommendedName>
</protein>
<name>A0A1H6FC36_9GAMM</name>
<keyword evidence="2 7" id="KW-0349">Heme</keyword>
<dbReference type="GO" id="GO:0046872">
    <property type="term" value="F:metal ion binding"/>
    <property type="evidence" value="ECO:0007669"/>
    <property type="project" value="UniProtKB-KW"/>
</dbReference>
<dbReference type="RefSeq" id="WP_103921282.1">
    <property type="nucleotide sequence ID" value="NZ_FMSV02000537.1"/>
</dbReference>
<keyword evidence="10" id="KW-1185">Reference proteome</keyword>
<evidence type="ECO:0000256" key="6">
    <source>
        <dbReference type="ARBA" id="ARBA00023004"/>
    </source>
</evidence>
<dbReference type="GO" id="GO:0017004">
    <property type="term" value="P:cytochrome complex assembly"/>
    <property type="evidence" value="ECO:0007669"/>
    <property type="project" value="UniProtKB-KW"/>
</dbReference>
<keyword evidence="7" id="KW-0472">Membrane</keyword>
<dbReference type="GO" id="GO:0005886">
    <property type="term" value="C:plasma membrane"/>
    <property type="evidence" value="ECO:0007669"/>
    <property type="project" value="TreeGrafter"/>
</dbReference>
<reference evidence="9 10" key="1">
    <citation type="submission" date="2016-10" db="EMBL/GenBank/DDBJ databases">
        <authorList>
            <person name="de Groot N.N."/>
        </authorList>
    </citation>
    <scope>NUCLEOTIDE SEQUENCE [LARGE SCALE GENOMIC DNA]</scope>
    <source>
        <strain evidence="9">MBHS1</strain>
    </source>
</reference>
<keyword evidence="3 7" id="KW-0479">Metal-binding</keyword>
<feature type="chain" id="PRO_5014487766" description="Cytochrome c-type biogenesis protein" evidence="7">
    <location>
        <begin position="22"/>
        <end position="156"/>
    </location>
</feature>
<dbReference type="OrthoDB" id="9804975at2"/>
<evidence type="ECO:0000256" key="5">
    <source>
        <dbReference type="ARBA" id="ARBA00022748"/>
    </source>
</evidence>
<dbReference type="AlphaFoldDB" id="A0A1H6FC36"/>
<dbReference type="InterPro" id="IPR051263">
    <property type="entry name" value="C-type_cytochrome_biogenesis"/>
</dbReference>
<dbReference type="Proteomes" id="UP000236724">
    <property type="component" value="Unassembled WGS sequence"/>
</dbReference>
<feature type="transmembrane region" description="Helical" evidence="7">
    <location>
        <begin position="106"/>
        <end position="127"/>
    </location>
</feature>
<evidence type="ECO:0000313" key="9">
    <source>
        <dbReference type="EMBL" id="SEH07652.1"/>
    </source>
</evidence>
<keyword evidence="6 7" id="KW-0408">Iron</keyword>
<keyword evidence="4 7" id="KW-0732">Signal</keyword>
<keyword evidence="7" id="KW-1133">Transmembrane helix</keyword>
<keyword evidence="5" id="KW-0201">Cytochrome c-type biogenesis</keyword>
<feature type="domain" description="CcmH/CycL/Ccl2/NrfF N-terminal" evidence="8">
    <location>
        <begin position="11"/>
        <end position="151"/>
    </location>
</feature>